<dbReference type="Proteomes" id="UP000183766">
    <property type="component" value="Unassembled WGS sequence"/>
</dbReference>
<dbReference type="AlphaFoldDB" id="A0A1H4GI69"/>
<evidence type="ECO:0000313" key="10">
    <source>
        <dbReference type="Proteomes" id="UP000183766"/>
    </source>
</evidence>
<dbReference type="EMBL" id="QROO01000015">
    <property type="protein sequence ID" value="RHL37056.1"/>
    <property type="molecule type" value="Genomic_DNA"/>
</dbReference>
<evidence type="ECO:0000313" key="5">
    <source>
        <dbReference type="EMBL" id="RGK59654.1"/>
    </source>
</evidence>
<evidence type="ECO:0000313" key="1">
    <source>
        <dbReference type="EMBL" id="KAB6086414.1"/>
    </source>
</evidence>
<evidence type="ECO:0000313" key="11">
    <source>
        <dbReference type="Proteomes" id="UP000261210"/>
    </source>
</evidence>
<reference evidence="13 14" key="3">
    <citation type="journal article" date="2019" name="Nat. Med.">
        <title>A library of human gut bacterial isolates paired with longitudinal multiomics data enables mechanistic microbiome research.</title>
        <authorList>
            <person name="Poyet M."/>
            <person name="Groussin M."/>
            <person name="Gibbons S.M."/>
            <person name="Avila-Pacheco J."/>
            <person name="Jiang X."/>
            <person name="Kearney S.M."/>
            <person name="Perrotta A.R."/>
            <person name="Berdy B."/>
            <person name="Zhao S."/>
            <person name="Lieberman T.D."/>
            <person name="Swanson P.K."/>
            <person name="Smith M."/>
            <person name="Roesemann S."/>
            <person name="Alexander J.E."/>
            <person name="Rich S.A."/>
            <person name="Livny J."/>
            <person name="Vlamakis H."/>
            <person name="Clish C."/>
            <person name="Bullock K."/>
            <person name="Deik A."/>
            <person name="Scott J."/>
            <person name="Pierce K.A."/>
            <person name="Xavier R.J."/>
            <person name="Alm E.J."/>
        </authorList>
    </citation>
    <scope>NUCLEOTIDE SEQUENCE [LARGE SCALE GENOMIC DNA]</scope>
    <source>
        <strain evidence="2 13">BIOML-A58</strain>
        <strain evidence="3 14">BIOML-A7</strain>
        <strain evidence="1 15">BIOML-A73</strain>
    </source>
</reference>
<evidence type="ECO:0008006" key="16">
    <source>
        <dbReference type="Google" id="ProtNLM"/>
    </source>
</evidence>
<dbReference type="RefSeq" id="WP_004304925.1">
    <property type="nucleotide sequence ID" value="NZ_CP183042.1"/>
</dbReference>
<reference evidence="4" key="4">
    <citation type="submission" date="2023-08" db="EMBL/GenBank/DDBJ databases">
        <title>Mucin Metabolism Genes Underlie the Key Renovations of Bacteroides xylanisolvens Genomes in Captive Great Apes.</title>
        <authorList>
            <person name="Nishida A.H."/>
        </authorList>
    </citation>
    <scope>NUCLEOTIDE SEQUENCE</scope>
    <source>
        <strain evidence="4">P19.10B</strain>
    </source>
</reference>
<evidence type="ECO:0000313" key="6">
    <source>
        <dbReference type="EMBL" id="RHL37056.1"/>
    </source>
</evidence>
<dbReference type="EMBL" id="FNRP01000030">
    <property type="protein sequence ID" value="SEB09207.1"/>
    <property type="molecule type" value="Genomic_DNA"/>
</dbReference>
<dbReference type="Proteomes" id="UP000261210">
    <property type="component" value="Unassembled WGS sequence"/>
</dbReference>
<evidence type="ECO:0000313" key="7">
    <source>
        <dbReference type="EMBL" id="SEB09207.1"/>
    </source>
</evidence>
<evidence type="ECO:0000313" key="8">
    <source>
        <dbReference type="EMBL" id="SFN30025.1"/>
    </source>
</evidence>
<dbReference type="Proteomes" id="UP000183040">
    <property type="component" value="Unassembled WGS sequence"/>
</dbReference>
<dbReference type="EMBL" id="WDED01000021">
    <property type="protein sequence ID" value="KAB6146761.1"/>
    <property type="molecule type" value="Genomic_DNA"/>
</dbReference>
<protein>
    <recommendedName>
        <fullName evidence="16">DUF1735 domain-containing protein</fullName>
    </recommendedName>
</protein>
<dbReference type="EMBL" id="QSQU01000026">
    <property type="protein sequence ID" value="RGK59654.1"/>
    <property type="molecule type" value="Genomic_DNA"/>
</dbReference>
<dbReference type="Proteomes" id="UP000284495">
    <property type="component" value="Unassembled WGS sequence"/>
</dbReference>
<evidence type="ECO:0000313" key="13">
    <source>
        <dbReference type="Proteomes" id="UP000434604"/>
    </source>
</evidence>
<dbReference type="InterPro" id="IPR038081">
    <property type="entry name" value="CalX-like_sf"/>
</dbReference>
<evidence type="ECO:0000313" key="12">
    <source>
        <dbReference type="Proteomes" id="UP000284495"/>
    </source>
</evidence>
<dbReference type="Proteomes" id="UP000471447">
    <property type="component" value="Unassembled WGS sequence"/>
</dbReference>
<evidence type="ECO:0000313" key="14">
    <source>
        <dbReference type="Proteomes" id="UP000471447"/>
    </source>
</evidence>
<dbReference type="EMBL" id="WDER01000004">
    <property type="protein sequence ID" value="KAB6086414.1"/>
    <property type="molecule type" value="Genomic_DNA"/>
</dbReference>
<gene>
    <name evidence="6" type="ORF">DW027_12915</name>
    <name evidence="5" type="ORF">DXD03_16895</name>
    <name evidence="2" type="ORF">GA398_14530</name>
    <name evidence="1" type="ORF">GA560_02955</name>
    <name evidence="3" type="ORF">GAZ26_18700</name>
    <name evidence="4" type="ORF">LDZ35_01125</name>
    <name evidence="7" type="ORF">SAMN04487924_13021</name>
    <name evidence="8" type="ORF">SAMN05216250_12922</name>
</gene>
<reference evidence="11 12" key="2">
    <citation type="submission" date="2018-08" db="EMBL/GenBank/DDBJ databases">
        <title>A genome reference for cultivated species of the human gut microbiota.</title>
        <authorList>
            <person name="Zou Y."/>
            <person name="Xue W."/>
            <person name="Luo G."/>
        </authorList>
    </citation>
    <scope>NUCLEOTIDE SEQUENCE [LARGE SCALE GENOMIC DNA]</scope>
    <source>
        <strain evidence="6 12">AF38-2</strain>
        <strain evidence="5 11">TF10-34</strain>
    </source>
</reference>
<reference evidence="9 10" key="1">
    <citation type="submission" date="2016-10" db="EMBL/GenBank/DDBJ databases">
        <authorList>
            <person name="de Groot N.N."/>
        </authorList>
    </citation>
    <scope>NUCLEOTIDE SEQUENCE [LARGE SCALE GENOMIC DNA]</scope>
    <source>
        <strain evidence="8 10">NLAE-zl-C202</strain>
        <strain evidence="7 9">NLAE-zl-G339</strain>
    </source>
</reference>
<dbReference type="EMBL" id="FOUM01000029">
    <property type="protein sequence ID" value="SFN30025.1"/>
    <property type="molecule type" value="Genomic_DNA"/>
</dbReference>
<dbReference type="Proteomes" id="UP000474077">
    <property type="component" value="Unassembled WGS sequence"/>
</dbReference>
<name>A0A1H4GI69_9BACE</name>
<accession>A0A1H4GI69</accession>
<evidence type="ECO:0000313" key="3">
    <source>
        <dbReference type="EMBL" id="KAB6420684.1"/>
    </source>
</evidence>
<proteinExistence type="predicted"/>
<dbReference type="Proteomes" id="UP001197958">
    <property type="component" value="Unassembled WGS sequence"/>
</dbReference>
<dbReference type="Gene3D" id="2.60.40.2030">
    <property type="match status" value="1"/>
</dbReference>
<dbReference type="EMBL" id="JAIWWW010000001">
    <property type="protein sequence ID" value="MCA4521821.1"/>
    <property type="molecule type" value="Genomic_DNA"/>
</dbReference>
<evidence type="ECO:0000313" key="15">
    <source>
        <dbReference type="Proteomes" id="UP000474077"/>
    </source>
</evidence>
<evidence type="ECO:0000313" key="4">
    <source>
        <dbReference type="EMBL" id="MCA4521821.1"/>
    </source>
</evidence>
<dbReference type="EMBL" id="WDCG01000024">
    <property type="protein sequence ID" value="KAB6420684.1"/>
    <property type="molecule type" value="Genomic_DNA"/>
</dbReference>
<dbReference type="SUPFAM" id="SSF141072">
    <property type="entry name" value="CalX-like"/>
    <property type="match status" value="1"/>
</dbReference>
<dbReference type="Proteomes" id="UP000434604">
    <property type="component" value="Unassembled WGS sequence"/>
</dbReference>
<organism evidence="7 9">
    <name type="scientific">Bacteroides xylanisolvens</name>
    <dbReference type="NCBI Taxonomy" id="371601"/>
    <lineage>
        <taxon>Bacteria</taxon>
        <taxon>Pseudomonadati</taxon>
        <taxon>Bacteroidota</taxon>
        <taxon>Bacteroidia</taxon>
        <taxon>Bacteroidales</taxon>
        <taxon>Bacteroidaceae</taxon>
        <taxon>Bacteroides</taxon>
    </lineage>
</organism>
<sequence>MRSLYFILLISCLWACTTDEKEPYDTPFIHIMTDKGVSKVIVKSDVNNINTYSVYLSSKPLTENLEVNYQVIVGDGLKSGVDFELVTKGSTLTFLPGIYDMPIRIRWMPNHLDENKDNTITIRLTGNNQGLTMGLPGPDGLQRELVIEKQN</sequence>
<evidence type="ECO:0000313" key="9">
    <source>
        <dbReference type="Proteomes" id="UP000183040"/>
    </source>
</evidence>
<evidence type="ECO:0000313" key="2">
    <source>
        <dbReference type="EMBL" id="KAB6146761.1"/>
    </source>
</evidence>